<evidence type="ECO:0000313" key="5">
    <source>
        <dbReference type="Proteomes" id="UP000033489"/>
    </source>
</evidence>
<dbReference type="SUPFAM" id="SSF53850">
    <property type="entry name" value="Periplasmic binding protein-like II"/>
    <property type="match status" value="1"/>
</dbReference>
<dbReference type="Gene3D" id="3.40.190.10">
    <property type="entry name" value="Periplasmic binding protein-like II"/>
    <property type="match status" value="2"/>
</dbReference>
<dbReference type="OrthoDB" id="8613538at2"/>
<dbReference type="PROSITE" id="PS51257">
    <property type="entry name" value="PROKAR_LIPOPROTEIN"/>
    <property type="match status" value="1"/>
</dbReference>
<evidence type="ECO:0000313" key="4">
    <source>
        <dbReference type="EMBL" id="KJQ78366.1"/>
    </source>
</evidence>
<evidence type="ECO:0000256" key="1">
    <source>
        <dbReference type="ARBA" id="ARBA00022729"/>
    </source>
</evidence>
<name>A0A0F2E991_9STRE</name>
<dbReference type="Proteomes" id="UP000033489">
    <property type="component" value="Unassembled WGS sequence"/>
</dbReference>
<organism evidence="4 5">
    <name type="scientific">Streptococcus infantis</name>
    <dbReference type="NCBI Taxonomy" id="68892"/>
    <lineage>
        <taxon>Bacteria</taxon>
        <taxon>Bacillati</taxon>
        <taxon>Bacillota</taxon>
        <taxon>Bacilli</taxon>
        <taxon>Lactobacillales</taxon>
        <taxon>Streptococcaceae</taxon>
        <taxon>Streptococcus</taxon>
    </lineage>
</organism>
<feature type="domain" description="Solute-binding protein family 3/N-terminal" evidence="3">
    <location>
        <begin position="46"/>
        <end position="274"/>
    </location>
</feature>
<reference evidence="4 5" key="1">
    <citation type="submission" date="2015-02" db="EMBL/GenBank/DDBJ databases">
        <title>Evolution of amylase-binding proteins of oral streptococcal species.</title>
        <authorList>
            <person name="Haase E.M."/>
        </authorList>
    </citation>
    <scope>NUCLEOTIDE SEQUENCE [LARGE SCALE GENOMIC DNA]</scope>
    <source>
        <strain evidence="4 5">UC921A</strain>
    </source>
</reference>
<sequence length="283" mass="31324">MKKIIKYSSLAALGLVAAGVLAACSGGEKKDATSSEATSTTSGKKEIVVATNASPKPFNYEENGELTGYEIELIRAIFKDSDKYTVKFEKTEWSGIFAGLDADRYQMAVNNISYTKERAEKYLYAAPTAKNPNVLVVKKDDTSIKSLDDIGGKSTEVVQGTTSAKQLEEYNKQHADNPTVLNYTKADFQQIMSRLSDGQFDYKIFDKIGVETVIKNQGLDNLKVIELPSDQQPYVYPLLAKGQDELKAFVDKRIQELYKDGTLEKLSQQFFGGSYLPAEADIK</sequence>
<accession>A0A0F2E991</accession>
<feature type="signal peptide" evidence="2">
    <location>
        <begin position="1"/>
        <end position="22"/>
    </location>
</feature>
<dbReference type="RefSeq" id="WP_045613362.1">
    <property type="nucleotide sequence ID" value="NZ_JYGT01000003.1"/>
</dbReference>
<proteinExistence type="predicted"/>
<dbReference type="PANTHER" id="PTHR35936:SF19">
    <property type="entry name" value="AMINO-ACID-BINDING PROTEIN YXEM-RELATED"/>
    <property type="match status" value="1"/>
</dbReference>
<dbReference type="CDD" id="cd13710">
    <property type="entry name" value="PBP2_TcyK"/>
    <property type="match status" value="1"/>
</dbReference>
<dbReference type="InterPro" id="IPR001638">
    <property type="entry name" value="Solute-binding_3/MltF_N"/>
</dbReference>
<protein>
    <submittedName>
        <fullName evidence="4">Amino acid ABC transporter substrate-binding protein</fullName>
    </submittedName>
</protein>
<dbReference type="AlphaFoldDB" id="A0A0F2E991"/>
<keyword evidence="1 2" id="KW-0732">Signal</keyword>
<dbReference type="Pfam" id="PF00497">
    <property type="entry name" value="SBP_bac_3"/>
    <property type="match status" value="1"/>
</dbReference>
<comment type="caution">
    <text evidence="4">The sequence shown here is derived from an EMBL/GenBank/DDBJ whole genome shotgun (WGS) entry which is preliminary data.</text>
</comment>
<dbReference type="PATRIC" id="fig|28037.216.peg.196"/>
<dbReference type="SMART" id="SM00062">
    <property type="entry name" value="PBPb"/>
    <property type="match status" value="1"/>
</dbReference>
<feature type="chain" id="PRO_5039625046" evidence="2">
    <location>
        <begin position="23"/>
        <end position="283"/>
    </location>
</feature>
<evidence type="ECO:0000259" key="3">
    <source>
        <dbReference type="SMART" id="SM00062"/>
    </source>
</evidence>
<gene>
    <name evidence="4" type="ORF">TZ94_00210</name>
</gene>
<dbReference type="EMBL" id="JYGT01000003">
    <property type="protein sequence ID" value="KJQ78366.1"/>
    <property type="molecule type" value="Genomic_DNA"/>
</dbReference>
<dbReference type="PANTHER" id="PTHR35936">
    <property type="entry name" value="MEMBRANE-BOUND LYTIC MUREIN TRANSGLYCOSYLASE F"/>
    <property type="match status" value="1"/>
</dbReference>
<evidence type="ECO:0000256" key="2">
    <source>
        <dbReference type="SAM" id="SignalP"/>
    </source>
</evidence>